<dbReference type="InterPro" id="IPR051281">
    <property type="entry name" value="Dual-spec_lipid-protein_phosph"/>
</dbReference>
<dbReference type="InterPro" id="IPR029021">
    <property type="entry name" value="Prot-tyrosine_phosphatase-like"/>
</dbReference>
<dbReference type="GO" id="GO:0043491">
    <property type="term" value="P:phosphatidylinositol 3-kinase/protein kinase B signal transduction"/>
    <property type="evidence" value="ECO:0007669"/>
    <property type="project" value="TreeGrafter"/>
</dbReference>
<dbReference type="OrthoDB" id="16692at2759"/>
<feature type="compositionally biased region" description="Basic residues" evidence="3">
    <location>
        <begin position="332"/>
        <end position="342"/>
    </location>
</feature>
<dbReference type="InterPro" id="IPR057023">
    <property type="entry name" value="PTP-SAK"/>
</dbReference>
<evidence type="ECO:0000313" key="7">
    <source>
        <dbReference type="Proteomes" id="UP000717696"/>
    </source>
</evidence>
<proteinExistence type="predicted"/>
<dbReference type="CDD" id="cd14497">
    <property type="entry name" value="PTP_PTEN-like"/>
    <property type="match status" value="1"/>
</dbReference>
<dbReference type="EMBL" id="JAGMUU010000002">
    <property type="protein sequence ID" value="KAH7159722.1"/>
    <property type="molecule type" value="Genomic_DNA"/>
</dbReference>
<evidence type="ECO:0000259" key="5">
    <source>
        <dbReference type="PROSITE" id="PS51181"/>
    </source>
</evidence>
<dbReference type="GO" id="GO:0004725">
    <property type="term" value="F:protein tyrosine phosphatase activity"/>
    <property type="evidence" value="ECO:0007669"/>
    <property type="project" value="TreeGrafter"/>
</dbReference>
<dbReference type="SUPFAM" id="SSF52799">
    <property type="entry name" value="(Phosphotyrosine protein) phosphatases II"/>
    <property type="match status" value="1"/>
</dbReference>
<feature type="compositionally biased region" description="Basic and acidic residues" evidence="3">
    <location>
        <begin position="592"/>
        <end position="609"/>
    </location>
</feature>
<feature type="region of interest" description="Disordered" evidence="3">
    <location>
        <begin position="294"/>
        <end position="388"/>
    </location>
</feature>
<feature type="domain" description="Tyrosine specific protein phosphatases" evidence="4">
    <location>
        <begin position="153"/>
        <end position="191"/>
    </location>
</feature>
<evidence type="ECO:0000256" key="3">
    <source>
        <dbReference type="SAM" id="MobiDB-lite"/>
    </source>
</evidence>
<evidence type="ECO:0000256" key="2">
    <source>
        <dbReference type="ARBA" id="ARBA00022801"/>
    </source>
</evidence>
<feature type="compositionally biased region" description="Low complexity" evidence="3">
    <location>
        <begin position="532"/>
        <end position="549"/>
    </location>
</feature>
<dbReference type="PROSITE" id="PS00383">
    <property type="entry name" value="TYR_PHOSPHATASE_1"/>
    <property type="match status" value="1"/>
</dbReference>
<feature type="compositionally biased region" description="Polar residues" evidence="3">
    <location>
        <begin position="366"/>
        <end position="383"/>
    </location>
</feature>
<dbReference type="PROSITE" id="PS50056">
    <property type="entry name" value="TYR_PHOSPHATASE_2"/>
    <property type="match status" value="1"/>
</dbReference>
<organism evidence="6 7">
    <name type="scientific">Dactylonectria estremocensis</name>
    <dbReference type="NCBI Taxonomy" id="1079267"/>
    <lineage>
        <taxon>Eukaryota</taxon>
        <taxon>Fungi</taxon>
        <taxon>Dikarya</taxon>
        <taxon>Ascomycota</taxon>
        <taxon>Pezizomycotina</taxon>
        <taxon>Sordariomycetes</taxon>
        <taxon>Hypocreomycetidae</taxon>
        <taxon>Hypocreales</taxon>
        <taxon>Nectriaceae</taxon>
        <taxon>Dactylonectria</taxon>
    </lineage>
</organism>
<evidence type="ECO:0000256" key="1">
    <source>
        <dbReference type="ARBA" id="ARBA00013015"/>
    </source>
</evidence>
<sequence length="617" mass="67614">MASLLRQIVAGPRARHPEAGLDLCYVTDHIIATSGPSQTYPQLAYRNPLDQLVTFLDSKHGEDWAIWEFRAEGTGYPDDAVYNRIRHYPWPDHHPPPFRLVPMIMASMRNWLHGGELHDSVATRKEHPSTSANAAVAVEGGLAMDDKKKKRVVVVHCKAGKGRSGTASCSYLIAEEGWKPEDALARFTERRMRPRFGAGVSIPSQLRWINYVDRWTHGGKKYVERPIEIVEIHVWGLRSGVKVDVEGFADEGKRIEILHTFKKEERVIIDATKPEEGSMSDAIWEMAGYTATRAKETAPEDADFADSTNPGRDQAKSANEHKGENKTDHKTATRAKSIKRKGTALLRKVTPPSSGEAADKDKIRSQLDNVSGTSSKTDVTQASDPEPGGMAVILKPAKPIRLANSDVNISVERRSKTPKTMGLTMVTAVAHVWFNVYFEGQGPEQDGKPSNNGVFGIEWEAMDGIKGSSRKGSRAMDRIAVVWKVAGTDGGLEDQGEVVVEPAEGQPVPQTKAADWSGTNTNDLDKQLGLRVQSSDSVDVSKASSTKSVNGDETTKNDDGDESSIEAVKSSGPTGDELQLDDEAKKTPAKNEQVERQLKEASDPNEEAKQLATQHKS</sequence>
<feature type="region of interest" description="Disordered" evidence="3">
    <location>
        <begin position="500"/>
        <end position="617"/>
    </location>
</feature>
<accession>A0A9P9FC95</accession>
<dbReference type="PANTHER" id="PTHR12305:SF81">
    <property type="entry name" value="PHOSPHATIDYLINOSITOL 3,4,5-TRISPHOSPHATE 3-PHOSPHATASE AND DUAL-SPECIFICITY PROTEIN PHOSPHATASE PTEN"/>
    <property type="match status" value="1"/>
</dbReference>
<feature type="domain" description="Phosphatase tensin-type" evidence="5">
    <location>
        <begin position="12"/>
        <end position="219"/>
    </location>
</feature>
<keyword evidence="2" id="KW-0378">Hydrolase</keyword>
<dbReference type="InterPro" id="IPR016130">
    <property type="entry name" value="Tyr_Pase_AS"/>
</dbReference>
<dbReference type="GO" id="GO:0042995">
    <property type="term" value="C:cell projection"/>
    <property type="evidence" value="ECO:0007669"/>
    <property type="project" value="TreeGrafter"/>
</dbReference>
<dbReference type="GO" id="GO:0046856">
    <property type="term" value="P:phosphatidylinositol dephosphorylation"/>
    <property type="evidence" value="ECO:0007669"/>
    <property type="project" value="TreeGrafter"/>
</dbReference>
<dbReference type="Gene3D" id="3.90.190.10">
    <property type="entry name" value="Protein tyrosine phosphatase superfamily"/>
    <property type="match status" value="1"/>
</dbReference>
<dbReference type="GO" id="GO:0005634">
    <property type="term" value="C:nucleus"/>
    <property type="evidence" value="ECO:0007669"/>
    <property type="project" value="TreeGrafter"/>
</dbReference>
<dbReference type="GO" id="GO:0016314">
    <property type="term" value="F:phosphatidylinositol-3,4,5-trisphosphate 3-phosphatase activity"/>
    <property type="evidence" value="ECO:0007669"/>
    <property type="project" value="UniProtKB-EC"/>
</dbReference>
<keyword evidence="7" id="KW-1185">Reference proteome</keyword>
<dbReference type="GO" id="GO:0051896">
    <property type="term" value="P:regulation of phosphatidylinositol 3-kinase/protein kinase B signal transduction"/>
    <property type="evidence" value="ECO:0007669"/>
    <property type="project" value="TreeGrafter"/>
</dbReference>
<dbReference type="Pfam" id="PF22784">
    <property type="entry name" value="PTP-SAK"/>
    <property type="match status" value="1"/>
</dbReference>
<dbReference type="InterPro" id="IPR029023">
    <property type="entry name" value="Tensin_phosphatase"/>
</dbReference>
<dbReference type="EC" id="3.1.3.67" evidence="1"/>
<feature type="compositionally biased region" description="Basic and acidic residues" evidence="3">
    <location>
        <begin position="313"/>
        <end position="331"/>
    </location>
</feature>
<evidence type="ECO:0000259" key="4">
    <source>
        <dbReference type="PROSITE" id="PS50056"/>
    </source>
</evidence>
<name>A0A9P9FC95_9HYPO</name>
<dbReference type="PANTHER" id="PTHR12305">
    <property type="entry name" value="PHOSPHATASE WITH HOMOLOGY TO TENSIN"/>
    <property type="match status" value="1"/>
</dbReference>
<comment type="caution">
    <text evidence="6">The sequence shown here is derived from an EMBL/GenBank/DDBJ whole genome shotgun (WGS) entry which is preliminary data.</text>
</comment>
<dbReference type="Proteomes" id="UP000717696">
    <property type="component" value="Unassembled WGS sequence"/>
</dbReference>
<dbReference type="GO" id="GO:0005829">
    <property type="term" value="C:cytosol"/>
    <property type="evidence" value="ECO:0007669"/>
    <property type="project" value="TreeGrafter"/>
</dbReference>
<dbReference type="InterPro" id="IPR000387">
    <property type="entry name" value="Tyr_Pase_dom"/>
</dbReference>
<dbReference type="AlphaFoldDB" id="A0A9P9FC95"/>
<evidence type="ECO:0000313" key="6">
    <source>
        <dbReference type="EMBL" id="KAH7159722.1"/>
    </source>
</evidence>
<protein>
    <recommendedName>
        <fullName evidence="1">phosphatidylinositol-3,4,5-trisphosphate 3-phosphatase</fullName>
        <ecNumber evidence="1">3.1.3.67</ecNumber>
    </recommendedName>
</protein>
<gene>
    <name evidence="6" type="ORF">B0J13DRAFT_111513</name>
</gene>
<reference evidence="6" key="1">
    <citation type="journal article" date="2021" name="Nat. Commun.">
        <title>Genetic determinants of endophytism in the Arabidopsis root mycobiome.</title>
        <authorList>
            <person name="Mesny F."/>
            <person name="Miyauchi S."/>
            <person name="Thiergart T."/>
            <person name="Pickel B."/>
            <person name="Atanasova L."/>
            <person name="Karlsson M."/>
            <person name="Huettel B."/>
            <person name="Barry K.W."/>
            <person name="Haridas S."/>
            <person name="Chen C."/>
            <person name="Bauer D."/>
            <person name="Andreopoulos W."/>
            <person name="Pangilinan J."/>
            <person name="LaButti K."/>
            <person name="Riley R."/>
            <person name="Lipzen A."/>
            <person name="Clum A."/>
            <person name="Drula E."/>
            <person name="Henrissat B."/>
            <person name="Kohler A."/>
            <person name="Grigoriev I.V."/>
            <person name="Martin F.M."/>
            <person name="Hacquard S."/>
        </authorList>
    </citation>
    <scope>NUCLEOTIDE SEQUENCE</scope>
    <source>
        <strain evidence="6">MPI-CAGE-AT-0021</strain>
    </source>
</reference>
<dbReference type="GO" id="GO:0005886">
    <property type="term" value="C:plasma membrane"/>
    <property type="evidence" value="ECO:0007669"/>
    <property type="project" value="TreeGrafter"/>
</dbReference>
<dbReference type="PROSITE" id="PS51181">
    <property type="entry name" value="PPASE_TENSIN"/>
    <property type="match status" value="1"/>
</dbReference>